<keyword evidence="1" id="KW-0805">Transcription regulation</keyword>
<keyword evidence="2 4" id="KW-0238">DNA-binding</keyword>
<feature type="domain" description="HTH tetR-type" evidence="5">
    <location>
        <begin position="15"/>
        <end position="76"/>
    </location>
</feature>
<sequence>MIAARRPRSPRGTGSQLRSEILAATADLLNRTGNADAVSIRAVGKLVGVSAPSIYRHFADKDELIDAVVAQVFEDLDAAMRAAVDDDPGAHAIVRLHHLGMAYVRFALDHPEQYRLATAPAETRGAVDQVLSSSAFQYMADTVEDAMADGLIDPGDPTPIVLELWSAAHGIASLLLAKPYLPWGDPMAAAERVLGAACAGHIVMNLIGEQPCPEEAAAWFARLREEKRGA</sequence>
<dbReference type="Pfam" id="PF00440">
    <property type="entry name" value="TetR_N"/>
    <property type="match status" value="1"/>
</dbReference>
<dbReference type="GO" id="GO:0003700">
    <property type="term" value="F:DNA-binding transcription factor activity"/>
    <property type="evidence" value="ECO:0007669"/>
    <property type="project" value="TreeGrafter"/>
</dbReference>
<dbReference type="PROSITE" id="PS50977">
    <property type="entry name" value="HTH_TETR_2"/>
    <property type="match status" value="1"/>
</dbReference>
<dbReference type="EMBL" id="LR215973">
    <property type="protein sequence ID" value="VFB00795.1"/>
    <property type="molecule type" value="Genomic_DNA"/>
</dbReference>
<evidence type="ECO:0000313" key="6">
    <source>
        <dbReference type="EMBL" id="VFB00795.1"/>
    </source>
</evidence>
<dbReference type="InterPro" id="IPR050109">
    <property type="entry name" value="HTH-type_TetR-like_transc_reg"/>
</dbReference>
<organism evidence="6 7">
    <name type="scientific">Nocardia cyriacigeorgica</name>
    <dbReference type="NCBI Taxonomy" id="135487"/>
    <lineage>
        <taxon>Bacteria</taxon>
        <taxon>Bacillati</taxon>
        <taxon>Actinomycetota</taxon>
        <taxon>Actinomycetes</taxon>
        <taxon>Mycobacteriales</taxon>
        <taxon>Nocardiaceae</taxon>
        <taxon>Nocardia</taxon>
    </lineage>
</organism>
<dbReference type="InterPro" id="IPR001647">
    <property type="entry name" value="HTH_TetR"/>
</dbReference>
<dbReference type="InterPro" id="IPR009057">
    <property type="entry name" value="Homeodomain-like_sf"/>
</dbReference>
<keyword evidence="3" id="KW-0804">Transcription</keyword>
<dbReference type="Proteomes" id="UP000290439">
    <property type="component" value="Chromosome"/>
</dbReference>
<dbReference type="GO" id="GO:0000976">
    <property type="term" value="F:transcription cis-regulatory region binding"/>
    <property type="evidence" value="ECO:0007669"/>
    <property type="project" value="TreeGrafter"/>
</dbReference>
<dbReference type="SUPFAM" id="SSF46689">
    <property type="entry name" value="Homeodomain-like"/>
    <property type="match status" value="1"/>
</dbReference>
<evidence type="ECO:0000256" key="3">
    <source>
        <dbReference type="ARBA" id="ARBA00023163"/>
    </source>
</evidence>
<protein>
    <submittedName>
        <fullName evidence="6">Division inhibitor protein</fullName>
    </submittedName>
</protein>
<dbReference type="Pfam" id="PF13305">
    <property type="entry name" value="TetR_C_33"/>
    <property type="match status" value="1"/>
</dbReference>
<reference evidence="6 7" key="1">
    <citation type="submission" date="2019-02" db="EMBL/GenBank/DDBJ databases">
        <authorList>
            <consortium name="Pathogen Informatics"/>
        </authorList>
    </citation>
    <scope>NUCLEOTIDE SEQUENCE [LARGE SCALE GENOMIC DNA]</scope>
    <source>
        <strain evidence="6 7">3012STDY6756504</strain>
    </source>
</reference>
<proteinExistence type="predicted"/>
<dbReference type="PANTHER" id="PTHR30055:SF239">
    <property type="entry name" value="TRANSCRIPTIONAL REGULATORY PROTEIN"/>
    <property type="match status" value="1"/>
</dbReference>
<dbReference type="Gene3D" id="1.10.357.10">
    <property type="entry name" value="Tetracycline Repressor, domain 2"/>
    <property type="match status" value="1"/>
</dbReference>
<gene>
    <name evidence="6" type="ORF">NCTC10797_04602</name>
</gene>
<dbReference type="PANTHER" id="PTHR30055">
    <property type="entry name" value="HTH-TYPE TRANSCRIPTIONAL REGULATOR RUTR"/>
    <property type="match status" value="1"/>
</dbReference>
<dbReference type="AlphaFoldDB" id="A0A4U8W7Z7"/>
<dbReference type="InterPro" id="IPR036271">
    <property type="entry name" value="Tet_transcr_reg_TetR-rel_C_sf"/>
</dbReference>
<evidence type="ECO:0000256" key="4">
    <source>
        <dbReference type="PROSITE-ProRule" id="PRU00335"/>
    </source>
</evidence>
<evidence type="ECO:0000256" key="1">
    <source>
        <dbReference type="ARBA" id="ARBA00023015"/>
    </source>
</evidence>
<name>A0A4U8W7Z7_9NOCA</name>
<dbReference type="InterPro" id="IPR025996">
    <property type="entry name" value="MT1864/Rv1816-like_C"/>
</dbReference>
<evidence type="ECO:0000256" key="2">
    <source>
        <dbReference type="ARBA" id="ARBA00023125"/>
    </source>
</evidence>
<evidence type="ECO:0000259" key="5">
    <source>
        <dbReference type="PROSITE" id="PS50977"/>
    </source>
</evidence>
<dbReference type="RefSeq" id="WP_130918545.1">
    <property type="nucleotide sequence ID" value="NZ_JADLPI010000001.1"/>
</dbReference>
<dbReference type="SUPFAM" id="SSF48498">
    <property type="entry name" value="Tetracyclin repressor-like, C-terminal domain"/>
    <property type="match status" value="1"/>
</dbReference>
<evidence type="ECO:0000313" key="7">
    <source>
        <dbReference type="Proteomes" id="UP000290439"/>
    </source>
</evidence>
<feature type="DNA-binding region" description="H-T-H motif" evidence="4">
    <location>
        <begin position="39"/>
        <end position="58"/>
    </location>
</feature>
<accession>A0A4U8W7Z7</accession>